<dbReference type="Pfam" id="PF22624">
    <property type="entry name" value="AASDHPPT_N"/>
    <property type="match status" value="1"/>
</dbReference>
<name>A0ABX7LDM3_9BACL</name>
<dbReference type="Proteomes" id="UP000663452">
    <property type="component" value="Chromosome"/>
</dbReference>
<reference evidence="9 10" key="1">
    <citation type="submission" date="2021-02" db="EMBL/GenBank/DDBJ databases">
        <title>Paenibacillus tianjinensis sp. nov.</title>
        <authorList>
            <person name="Liu H."/>
        </authorList>
    </citation>
    <scope>NUCLEOTIDE SEQUENCE [LARGE SCALE GENOMIC DNA]</scope>
    <source>
        <strain evidence="9 10">TB2019</strain>
    </source>
</reference>
<dbReference type="SUPFAM" id="SSF56214">
    <property type="entry name" value="4'-phosphopantetheinyl transferase"/>
    <property type="match status" value="2"/>
</dbReference>
<dbReference type="PANTHER" id="PTHR12215:SF10">
    <property type="entry name" value="L-AMINOADIPATE-SEMIALDEHYDE DEHYDROGENASE-PHOSPHOPANTETHEINYL TRANSFERASE"/>
    <property type="match status" value="1"/>
</dbReference>
<feature type="domain" description="4'-phosphopantetheinyl transferase N-terminal" evidence="8">
    <location>
        <begin position="29"/>
        <end position="110"/>
    </location>
</feature>
<keyword evidence="6" id="KW-0045">Antibiotic biosynthesis</keyword>
<dbReference type="Gene3D" id="3.90.470.20">
    <property type="entry name" value="4'-phosphopantetheinyl transferase domain"/>
    <property type="match status" value="2"/>
</dbReference>
<keyword evidence="10" id="KW-1185">Reference proteome</keyword>
<dbReference type="InterPro" id="IPR055066">
    <property type="entry name" value="AASDHPPT_N"/>
</dbReference>
<dbReference type="PANTHER" id="PTHR12215">
    <property type="entry name" value="PHOSPHOPANTETHEINE TRANSFERASE"/>
    <property type="match status" value="1"/>
</dbReference>
<evidence type="ECO:0000256" key="2">
    <source>
        <dbReference type="ARBA" id="ARBA00010990"/>
    </source>
</evidence>
<protein>
    <submittedName>
        <fullName evidence="9">4'-phosphopantetheinyl transferase superfamily protein</fullName>
    </submittedName>
</protein>
<evidence type="ECO:0000256" key="4">
    <source>
        <dbReference type="ARBA" id="ARBA00022723"/>
    </source>
</evidence>
<evidence type="ECO:0000313" key="9">
    <source>
        <dbReference type="EMBL" id="QSF46223.1"/>
    </source>
</evidence>
<feature type="domain" description="4'-phosphopantetheinyl transferase" evidence="7">
    <location>
        <begin position="116"/>
        <end position="217"/>
    </location>
</feature>
<dbReference type="InterPro" id="IPR004568">
    <property type="entry name" value="Ppantetheine-prot_Trfase_dom"/>
</dbReference>
<keyword evidence="5" id="KW-0460">Magnesium</keyword>
<comment type="cofactor">
    <cofactor evidence="1">
        <name>Mg(2+)</name>
        <dbReference type="ChEBI" id="CHEBI:18420"/>
    </cofactor>
</comment>
<dbReference type="EMBL" id="CP070969">
    <property type="protein sequence ID" value="QSF46223.1"/>
    <property type="molecule type" value="Genomic_DNA"/>
</dbReference>
<keyword evidence="3 9" id="KW-0808">Transferase</keyword>
<dbReference type="InterPro" id="IPR037143">
    <property type="entry name" value="4-PPantetheinyl_Trfase_dom_sf"/>
</dbReference>
<organism evidence="9 10">
    <name type="scientific">Paenibacillus tianjinensis</name>
    <dbReference type="NCBI Taxonomy" id="2810347"/>
    <lineage>
        <taxon>Bacteria</taxon>
        <taxon>Bacillati</taxon>
        <taxon>Bacillota</taxon>
        <taxon>Bacilli</taxon>
        <taxon>Bacillales</taxon>
        <taxon>Paenibacillaceae</taxon>
        <taxon>Paenibacillus</taxon>
    </lineage>
</organism>
<sequence length="247" mass="28843">MEDVERLEELVMYIVCVRIAGIENINSINEYMSYLKFLSKEKGERLSRFSRKDDFLRSLVADLLIRLMLVKNMNLSNMDIRISSNSYGKPFIQGHSVEFNVSHSGEWVTAVISQSPVGIDVEKIRPIDLDIAKKIFTEKEYADIVAKNDKERNEYFFDLWTLKESYIKAYGHGLSIPLDSFSFSVKDQNISFENNHSQEHFYFRQYQVHSQYKLAACSSHSDFPQEVIIWNLREILDDAKRLLESIS</sequence>
<dbReference type="InterPro" id="IPR008278">
    <property type="entry name" value="4-PPantetheinyl_Trfase_dom"/>
</dbReference>
<evidence type="ECO:0000259" key="8">
    <source>
        <dbReference type="Pfam" id="PF22624"/>
    </source>
</evidence>
<dbReference type="Pfam" id="PF01648">
    <property type="entry name" value="ACPS"/>
    <property type="match status" value="1"/>
</dbReference>
<dbReference type="GO" id="GO:0016740">
    <property type="term" value="F:transferase activity"/>
    <property type="evidence" value="ECO:0007669"/>
    <property type="project" value="UniProtKB-KW"/>
</dbReference>
<evidence type="ECO:0000256" key="3">
    <source>
        <dbReference type="ARBA" id="ARBA00022679"/>
    </source>
</evidence>
<evidence type="ECO:0000259" key="7">
    <source>
        <dbReference type="Pfam" id="PF01648"/>
    </source>
</evidence>
<proteinExistence type="inferred from homology"/>
<comment type="similarity">
    <text evidence="2">Belongs to the P-Pant transferase superfamily. Gsp/Sfp/HetI/AcpT family.</text>
</comment>
<keyword evidence="4" id="KW-0479">Metal-binding</keyword>
<evidence type="ECO:0000256" key="6">
    <source>
        <dbReference type="ARBA" id="ARBA00023194"/>
    </source>
</evidence>
<evidence type="ECO:0000256" key="5">
    <source>
        <dbReference type="ARBA" id="ARBA00022842"/>
    </source>
</evidence>
<accession>A0ABX7LDM3</accession>
<evidence type="ECO:0000256" key="1">
    <source>
        <dbReference type="ARBA" id="ARBA00001946"/>
    </source>
</evidence>
<dbReference type="RefSeq" id="WP_206103716.1">
    <property type="nucleotide sequence ID" value="NZ_CP070969.1"/>
</dbReference>
<gene>
    <name evidence="9" type="ORF">JRJ22_06365</name>
</gene>
<dbReference type="NCBIfam" id="TIGR00556">
    <property type="entry name" value="pantethn_trn"/>
    <property type="match status" value="1"/>
</dbReference>
<dbReference type="InterPro" id="IPR050559">
    <property type="entry name" value="P-Pant_transferase_sf"/>
</dbReference>
<evidence type="ECO:0000313" key="10">
    <source>
        <dbReference type="Proteomes" id="UP000663452"/>
    </source>
</evidence>